<organism evidence="2 3">
    <name type="scientific">Chthonomonas calidirosea (strain DSM 23976 / ICMP 18418 / T49)</name>
    <dbReference type="NCBI Taxonomy" id="1303518"/>
    <lineage>
        <taxon>Bacteria</taxon>
        <taxon>Bacillati</taxon>
        <taxon>Armatimonadota</taxon>
        <taxon>Chthonomonadia</taxon>
        <taxon>Chthonomonadales</taxon>
        <taxon>Chthonomonadaceae</taxon>
        <taxon>Chthonomonas</taxon>
    </lineage>
</organism>
<keyword evidence="3" id="KW-1185">Reference proteome</keyword>
<feature type="transmembrane region" description="Helical" evidence="1">
    <location>
        <begin position="143"/>
        <end position="164"/>
    </location>
</feature>
<evidence type="ECO:0000313" key="2">
    <source>
        <dbReference type="EMBL" id="CCW36546.1"/>
    </source>
</evidence>
<dbReference type="EMBL" id="HF951689">
    <property type="protein sequence ID" value="CCW36546.1"/>
    <property type="molecule type" value="Genomic_DNA"/>
</dbReference>
<feature type="transmembrane region" description="Helical" evidence="1">
    <location>
        <begin position="99"/>
        <end position="119"/>
    </location>
</feature>
<name>S0EXA7_CHTCT</name>
<keyword evidence="1" id="KW-1133">Transmembrane helix</keyword>
<dbReference type="Proteomes" id="UP000014227">
    <property type="component" value="Chromosome I"/>
</dbReference>
<dbReference type="STRING" id="454171.CP488_01329"/>
<evidence type="ECO:0000256" key="1">
    <source>
        <dbReference type="SAM" id="Phobius"/>
    </source>
</evidence>
<feature type="transmembrane region" description="Helical" evidence="1">
    <location>
        <begin position="348"/>
        <end position="366"/>
    </location>
</feature>
<evidence type="ECO:0000313" key="3">
    <source>
        <dbReference type="Proteomes" id="UP000014227"/>
    </source>
</evidence>
<dbReference type="RefSeq" id="WP_016484052.1">
    <property type="nucleotide sequence ID" value="NC_021487.1"/>
</dbReference>
<proteinExistence type="predicted"/>
<feature type="transmembrane region" description="Helical" evidence="1">
    <location>
        <begin position="276"/>
        <end position="301"/>
    </location>
</feature>
<evidence type="ECO:0008006" key="4">
    <source>
        <dbReference type="Google" id="ProtNLM"/>
    </source>
</evidence>
<accession>S0EXA7</accession>
<dbReference type="AlphaFoldDB" id="S0EXA7"/>
<keyword evidence="1" id="KW-0812">Transmembrane</keyword>
<keyword evidence="1" id="KW-0472">Membrane</keyword>
<dbReference type="KEGG" id="ccz:CCALI_02758"/>
<feature type="transmembrane region" description="Helical" evidence="1">
    <location>
        <begin position="171"/>
        <end position="190"/>
    </location>
</feature>
<dbReference type="PATRIC" id="fig|1303518.3.peg.2863"/>
<dbReference type="HOGENOM" id="CLU_717087_0_0_0"/>
<feature type="transmembrane region" description="Helical" evidence="1">
    <location>
        <begin position="55"/>
        <end position="78"/>
    </location>
</feature>
<dbReference type="eggNOG" id="COG1835">
    <property type="taxonomic scope" value="Bacteria"/>
</dbReference>
<reference evidence="3" key="1">
    <citation type="submission" date="2013-03" db="EMBL/GenBank/DDBJ databases">
        <title>Genome sequence of Chthonomonas calidirosea, the first sequenced genome from the Armatimonadetes phylum (formally candidate division OP10).</title>
        <authorList>
            <person name="Lee K.C.Y."/>
            <person name="Morgan X.C."/>
            <person name="Dunfield P.F."/>
            <person name="Tamas I."/>
            <person name="Houghton K.M."/>
            <person name="Vyssotski M."/>
            <person name="Ryan J.L.J."/>
            <person name="Lagutin K."/>
            <person name="McDonald I.R."/>
            <person name="Stott M.B."/>
        </authorList>
    </citation>
    <scope>NUCLEOTIDE SEQUENCE [LARGE SCALE GENOMIC DNA]</scope>
    <source>
        <strain evidence="3">DSM 23976 / ICMP 18418 / T49</strain>
    </source>
</reference>
<feature type="transmembrane region" description="Helical" evidence="1">
    <location>
        <begin position="210"/>
        <end position="230"/>
    </location>
</feature>
<feature type="transmembrane region" description="Helical" evidence="1">
    <location>
        <begin position="237"/>
        <end position="256"/>
    </location>
</feature>
<gene>
    <name evidence="2" type="ORF">CCALI_02758</name>
</gene>
<dbReference type="InParanoid" id="S0EXA7"/>
<sequence>MQVASPPLQESKTDRPTASKRLPEIDWFRALAICYMGLTHAEFHMDNPPSWAARLAMGGIYFCYVGFLMSFGMAQAIIRYRGLLLRPEGKARFLRQAGMILLGYYLIAFGGNYAMLAGLPRSQLAPTILHMLLLLNVPKAGDFFLSFLLYLLLILAFPNVVSFIATRPGRALLGAMGLNILGNLLARHAPTAFSGWWKMVFGAQPSARTFPIFGYAPLLVFSIWLGWSYVNSKNRRRWVGIALLAALLVAIGGNLLCATASQEPWHRLAALTPVPGLLYLLSASAVGTAVFCGVSFLRMLLPSLNASVLGRFLNFVGRHSFWIIVWQYLWIGFLMDALTLSITSSVATASYLLSIVFLPPLSLYLSQKLEAWYQSSSPNLIGRSS</sequence>
<protein>
    <recommendedName>
        <fullName evidence="4">Heparan-alpha-glucosaminide N-acetyltransferase catalytic domain-containing protein</fullName>
    </recommendedName>
</protein>